<geneLocation type="plasmid" evidence="3 4">
    <name>unnamed3</name>
</geneLocation>
<evidence type="ECO:0000256" key="1">
    <source>
        <dbReference type="SAM" id="SignalP"/>
    </source>
</evidence>
<name>A0ABD7YFZ3_9BURK</name>
<gene>
    <name evidence="3" type="ORF">LXE91_42230</name>
</gene>
<protein>
    <submittedName>
        <fullName evidence="3">Toxin co-regulated pilus biosynthesis Q family protein</fullName>
    </submittedName>
</protein>
<evidence type="ECO:0000313" key="4">
    <source>
        <dbReference type="Proteomes" id="UP001220209"/>
    </source>
</evidence>
<evidence type="ECO:0000313" key="3">
    <source>
        <dbReference type="EMBL" id="WFN24009.1"/>
    </source>
</evidence>
<feature type="domain" description="Toxin co-regulated pilus biosynthesis protein Q C-terminal" evidence="2">
    <location>
        <begin position="91"/>
        <end position="166"/>
    </location>
</feature>
<accession>A0ABD7YFZ3</accession>
<reference evidence="3 4" key="1">
    <citation type="submission" date="2021-12" db="EMBL/GenBank/DDBJ databases">
        <title>Genomic and phenotypic characterization of three Burkholderia contaminans isolates recovered from different sources.</title>
        <authorList>
            <person name="Lopez De Volder A."/>
            <person name="Fan Y."/>
            <person name="Nunvar J."/>
            <person name="Herrera T."/>
            <person name="Timp W."/>
            <person name="Degrossi J."/>
        </authorList>
    </citation>
    <scope>NUCLEOTIDE SEQUENCE [LARGE SCALE GENOMIC DNA]</scope>
    <source>
        <strain evidence="3 4">LMG 23361</strain>
        <plasmid evidence="3 4">unnamed3</plasmid>
    </source>
</reference>
<keyword evidence="1" id="KW-0732">Signal</keyword>
<evidence type="ECO:0000259" key="2">
    <source>
        <dbReference type="Pfam" id="PF10671"/>
    </source>
</evidence>
<feature type="chain" id="PRO_5044870840" evidence="1">
    <location>
        <begin position="26"/>
        <end position="172"/>
    </location>
</feature>
<dbReference type="AlphaFoldDB" id="A0ABD7YFZ3"/>
<dbReference type="Proteomes" id="UP001220209">
    <property type="component" value="Plasmid unnamed3"/>
</dbReference>
<sequence>MRKFGDLMGAATCLACALCVDAVHADELPTPALASNGVHLVPYLPRYTTAEVVPAPAASPIAPADSLSPAEAVLTPAVPEPVPLPTPATPQFKLVGGESIETQLRGWATSAGWKLVWNVEPDWIVPNDQAYDGDFKAAATRAIKDLAANGANVVADGYPDNRTFIVHEGGSD</sequence>
<feature type="signal peptide" evidence="1">
    <location>
        <begin position="1"/>
        <end position="25"/>
    </location>
</feature>
<dbReference type="InterPro" id="IPR018927">
    <property type="entry name" value="Pilus_synth_Q_C"/>
</dbReference>
<keyword evidence="3" id="KW-0614">Plasmid</keyword>
<organism evidence="3 4">
    <name type="scientific">Burkholderia contaminans</name>
    <dbReference type="NCBI Taxonomy" id="488447"/>
    <lineage>
        <taxon>Bacteria</taxon>
        <taxon>Pseudomonadati</taxon>
        <taxon>Pseudomonadota</taxon>
        <taxon>Betaproteobacteria</taxon>
        <taxon>Burkholderiales</taxon>
        <taxon>Burkholderiaceae</taxon>
        <taxon>Burkholderia</taxon>
        <taxon>Burkholderia cepacia complex</taxon>
    </lineage>
</organism>
<dbReference type="EMBL" id="CP090645">
    <property type="protein sequence ID" value="WFN24009.1"/>
    <property type="molecule type" value="Genomic_DNA"/>
</dbReference>
<proteinExistence type="predicted"/>
<dbReference type="RefSeq" id="WP_174990731.1">
    <property type="nucleotide sequence ID" value="NZ_CABVQO010000096.1"/>
</dbReference>
<dbReference type="Pfam" id="PF10671">
    <property type="entry name" value="TcpQ"/>
    <property type="match status" value="1"/>
</dbReference>